<proteinExistence type="predicted"/>
<evidence type="ECO:0000313" key="1">
    <source>
        <dbReference type="EMBL" id="GAH45979.1"/>
    </source>
</evidence>
<feature type="non-terminal residue" evidence="1">
    <location>
        <position position="38"/>
    </location>
</feature>
<reference evidence="1" key="1">
    <citation type="journal article" date="2014" name="Front. Microbiol.">
        <title>High frequency of phylogenetically diverse reductive dehalogenase-homologous genes in deep subseafloor sedimentary metagenomes.</title>
        <authorList>
            <person name="Kawai M."/>
            <person name="Futagami T."/>
            <person name="Toyoda A."/>
            <person name="Takaki Y."/>
            <person name="Nishi S."/>
            <person name="Hori S."/>
            <person name="Arai W."/>
            <person name="Tsubouchi T."/>
            <person name="Morono Y."/>
            <person name="Uchiyama I."/>
            <person name="Ito T."/>
            <person name="Fujiyama A."/>
            <person name="Inagaki F."/>
            <person name="Takami H."/>
        </authorList>
    </citation>
    <scope>NUCLEOTIDE SEQUENCE</scope>
    <source>
        <strain evidence="1">Expedition CK06-06</strain>
    </source>
</reference>
<dbReference type="AlphaFoldDB" id="X1GWL5"/>
<protein>
    <submittedName>
        <fullName evidence="1">Uncharacterized protein</fullName>
    </submittedName>
</protein>
<name>X1GWL5_9ZZZZ</name>
<accession>X1GWL5</accession>
<organism evidence="1">
    <name type="scientific">marine sediment metagenome</name>
    <dbReference type="NCBI Taxonomy" id="412755"/>
    <lineage>
        <taxon>unclassified sequences</taxon>
        <taxon>metagenomes</taxon>
        <taxon>ecological metagenomes</taxon>
    </lineage>
</organism>
<sequence length="38" mass="4502">MEDVMSDKMKILPVHRLLNRILKEYRTQGSIFGIPEDK</sequence>
<dbReference type="EMBL" id="BARU01006205">
    <property type="protein sequence ID" value="GAH45979.1"/>
    <property type="molecule type" value="Genomic_DNA"/>
</dbReference>
<comment type="caution">
    <text evidence="1">The sequence shown here is derived from an EMBL/GenBank/DDBJ whole genome shotgun (WGS) entry which is preliminary data.</text>
</comment>
<gene>
    <name evidence="1" type="ORF">S03H2_12182</name>
</gene>